<dbReference type="InterPro" id="IPR036388">
    <property type="entry name" value="WH-like_DNA-bd_sf"/>
</dbReference>
<dbReference type="InterPro" id="IPR036390">
    <property type="entry name" value="WH_DNA-bd_sf"/>
</dbReference>
<dbReference type="Proteomes" id="UP000291758">
    <property type="component" value="Chromosome"/>
</dbReference>
<evidence type="ECO:0000313" key="2">
    <source>
        <dbReference type="EMBL" id="QAY63096.1"/>
    </source>
</evidence>
<dbReference type="KEGG" id="xyl:ET495_07405"/>
<evidence type="ECO:0000259" key="1">
    <source>
        <dbReference type="PROSITE" id="PS50995"/>
    </source>
</evidence>
<dbReference type="InterPro" id="IPR039422">
    <property type="entry name" value="MarR/SlyA-like"/>
</dbReference>
<protein>
    <submittedName>
        <fullName evidence="2">MarR family transcriptional regulator</fullName>
    </submittedName>
</protein>
<feature type="domain" description="HTH marR-type" evidence="1">
    <location>
        <begin position="15"/>
        <end position="147"/>
    </location>
</feature>
<dbReference type="OrthoDB" id="5143514at2"/>
<dbReference type="PANTHER" id="PTHR33164">
    <property type="entry name" value="TRANSCRIPTIONAL REGULATOR, MARR FAMILY"/>
    <property type="match status" value="1"/>
</dbReference>
<accession>A0A4P6ELG0</accession>
<name>A0A4P6ELG0_9MICO</name>
<dbReference type="Gene3D" id="1.10.10.10">
    <property type="entry name" value="Winged helix-like DNA-binding domain superfamily/Winged helix DNA-binding domain"/>
    <property type="match status" value="1"/>
</dbReference>
<dbReference type="InterPro" id="IPR000835">
    <property type="entry name" value="HTH_MarR-typ"/>
</dbReference>
<proteinExistence type="predicted"/>
<sequence>MSASLTPDTESRLAPSELRYLVLAAQREGSREVNRRLADLKLTASQAEIILVLREFGPITLKELGGLIVCEAGSPSRIVDTLVRRGLVVRTQDTVDRRAVSIELSESGRALVSVLKEIDHAINAGALAQLAHSQLDGLVSSLRLYLADSESHDVLERRFAAKRRPVSEF</sequence>
<dbReference type="PROSITE" id="PS50995">
    <property type="entry name" value="HTH_MARR_2"/>
    <property type="match status" value="1"/>
</dbReference>
<dbReference type="Pfam" id="PF01047">
    <property type="entry name" value="MarR"/>
    <property type="match status" value="1"/>
</dbReference>
<dbReference type="PANTHER" id="PTHR33164:SF101">
    <property type="entry name" value="TRANSCRIPTIONAL REPRESSOR MPRA"/>
    <property type="match status" value="1"/>
</dbReference>
<dbReference type="SUPFAM" id="SSF46785">
    <property type="entry name" value="Winged helix' DNA-binding domain"/>
    <property type="match status" value="1"/>
</dbReference>
<keyword evidence="3" id="KW-1185">Reference proteome</keyword>
<dbReference type="GO" id="GO:0006950">
    <property type="term" value="P:response to stress"/>
    <property type="evidence" value="ECO:0007669"/>
    <property type="project" value="TreeGrafter"/>
</dbReference>
<dbReference type="GO" id="GO:0003700">
    <property type="term" value="F:DNA-binding transcription factor activity"/>
    <property type="evidence" value="ECO:0007669"/>
    <property type="project" value="InterPro"/>
</dbReference>
<gene>
    <name evidence="2" type="ORF">ET495_07405</name>
</gene>
<dbReference type="PRINTS" id="PR00598">
    <property type="entry name" value="HTHMARR"/>
</dbReference>
<organism evidence="2 3">
    <name type="scientific">Xylanimonas allomyrinae</name>
    <dbReference type="NCBI Taxonomy" id="2509459"/>
    <lineage>
        <taxon>Bacteria</taxon>
        <taxon>Bacillati</taxon>
        <taxon>Actinomycetota</taxon>
        <taxon>Actinomycetes</taxon>
        <taxon>Micrococcales</taxon>
        <taxon>Promicromonosporaceae</taxon>
        <taxon>Xylanimonas</taxon>
    </lineage>
</organism>
<evidence type="ECO:0000313" key="3">
    <source>
        <dbReference type="Proteomes" id="UP000291758"/>
    </source>
</evidence>
<dbReference type="RefSeq" id="WP_129203875.1">
    <property type="nucleotide sequence ID" value="NZ_CP035495.1"/>
</dbReference>
<dbReference type="AlphaFoldDB" id="A0A4P6ELG0"/>
<dbReference type="SMART" id="SM00347">
    <property type="entry name" value="HTH_MARR"/>
    <property type="match status" value="1"/>
</dbReference>
<reference evidence="2 3" key="1">
    <citation type="submission" date="2019-01" db="EMBL/GenBank/DDBJ databases">
        <title>Genome sequencing of strain 2JSPR-7.</title>
        <authorList>
            <person name="Heo J."/>
            <person name="Kim S.-J."/>
            <person name="Kim J.-S."/>
            <person name="Hong S.-B."/>
            <person name="Kwon S.-W."/>
        </authorList>
    </citation>
    <scope>NUCLEOTIDE SEQUENCE [LARGE SCALE GENOMIC DNA]</scope>
    <source>
        <strain evidence="2 3">2JSPR-7</strain>
    </source>
</reference>
<dbReference type="EMBL" id="CP035495">
    <property type="protein sequence ID" value="QAY63096.1"/>
    <property type="molecule type" value="Genomic_DNA"/>
</dbReference>